<evidence type="ECO:0000256" key="3">
    <source>
        <dbReference type="ARBA" id="ARBA00022452"/>
    </source>
</evidence>
<evidence type="ECO:0000256" key="9">
    <source>
        <dbReference type="RuleBase" id="RU003357"/>
    </source>
</evidence>
<dbReference type="InterPro" id="IPR012910">
    <property type="entry name" value="Plug_dom"/>
</dbReference>
<evidence type="ECO:0000256" key="6">
    <source>
        <dbReference type="ARBA" id="ARBA00023136"/>
    </source>
</evidence>
<dbReference type="InterPro" id="IPR000531">
    <property type="entry name" value="Beta-barrel_TonB"/>
</dbReference>
<dbReference type="Pfam" id="PF07715">
    <property type="entry name" value="Plug"/>
    <property type="match status" value="1"/>
</dbReference>
<keyword evidence="7 8" id="KW-0998">Cell outer membrane</keyword>
<feature type="chain" id="PRO_5046798286" evidence="11">
    <location>
        <begin position="20"/>
        <end position="999"/>
    </location>
</feature>
<dbReference type="PROSITE" id="PS52016">
    <property type="entry name" value="TONB_DEPENDENT_REC_3"/>
    <property type="match status" value="1"/>
</dbReference>
<evidence type="ECO:0000256" key="7">
    <source>
        <dbReference type="ARBA" id="ARBA00023237"/>
    </source>
</evidence>
<protein>
    <submittedName>
        <fullName evidence="14">TonB-dependent receptor</fullName>
    </submittedName>
</protein>
<keyword evidence="2 8" id="KW-0813">Transport</keyword>
<evidence type="ECO:0000256" key="5">
    <source>
        <dbReference type="ARBA" id="ARBA00023077"/>
    </source>
</evidence>
<feature type="domain" description="TonB-dependent receptor plug" evidence="13">
    <location>
        <begin position="65"/>
        <end position="176"/>
    </location>
</feature>
<evidence type="ECO:0000313" key="14">
    <source>
        <dbReference type="EMBL" id="QSB44295.1"/>
    </source>
</evidence>
<dbReference type="InterPro" id="IPR036942">
    <property type="entry name" value="Beta-barrel_TonB_sf"/>
</dbReference>
<feature type="compositionally biased region" description="Low complexity" evidence="10">
    <location>
        <begin position="30"/>
        <end position="45"/>
    </location>
</feature>
<dbReference type="SUPFAM" id="SSF56935">
    <property type="entry name" value="Porins"/>
    <property type="match status" value="1"/>
</dbReference>
<keyword evidence="5 9" id="KW-0798">TonB box</keyword>
<evidence type="ECO:0000256" key="2">
    <source>
        <dbReference type="ARBA" id="ARBA00022448"/>
    </source>
</evidence>
<evidence type="ECO:0000259" key="13">
    <source>
        <dbReference type="Pfam" id="PF07715"/>
    </source>
</evidence>
<comment type="subcellular location">
    <subcellularLocation>
        <location evidence="1 8">Cell outer membrane</location>
        <topology evidence="1 8">Multi-pass membrane protein</topology>
    </subcellularLocation>
</comment>
<comment type="similarity">
    <text evidence="8 9">Belongs to the TonB-dependent receptor family.</text>
</comment>
<gene>
    <name evidence="14" type="ORF">IDJ81_13395</name>
</gene>
<dbReference type="RefSeq" id="WP_205441645.1">
    <property type="nucleotide sequence ID" value="NZ_CP061510.1"/>
</dbReference>
<keyword evidence="15" id="KW-1185">Reference proteome</keyword>
<dbReference type="InterPro" id="IPR037066">
    <property type="entry name" value="Plug_dom_sf"/>
</dbReference>
<keyword evidence="11" id="KW-0732">Signal</keyword>
<evidence type="ECO:0000256" key="8">
    <source>
        <dbReference type="PROSITE-ProRule" id="PRU01360"/>
    </source>
</evidence>
<evidence type="ECO:0000256" key="10">
    <source>
        <dbReference type="SAM" id="MobiDB-lite"/>
    </source>
</evidence>
<keyword evidence="14" id="KW-0675">Receptor</keyword>
<evidence type="ECO:0000313" key="15">
    <source>
        <dbReference type="Proteomes" id="UP000663637"/>
    </source>
</evidence>
<evidence type="ECO:0000256" key="4">
    <source>
        <dbReference type="ARBA" id="ARBA00022692"/>
    </source>
</evidence>
<sequence>MKKRLFLTTCTLAMSAVYAAPTFAQDATNGHSQDSQQGASSAGASETDAIVVTGSRIRRSDATSAIPLKILGREDISESGTTSIAEIVQEIPGVDSDISPESSNTSVQNSGISSVNLRRLGSNRTLTLIDGRRAISNAGNGERVSLSTIPAGFVESIEVTTGGASAIYGSDAIAGVVNIILKKDWEGFEANLRYLAPERSGDNEIDADLTWGKNFANGRGNILVGASFEHQRAIYADSTRPESIAALTWDTPGYAGAFNDESVFPGCESGGYCFTPSLSSYLPGGRFESDDAWNIGGVWYNDKSLLPDDGRPASAGFETYPDGFNYRPGQTLSPEYLMASGAVKLEYELTPSVNVSASVMYTYNYTRARNSSEAAIYGDEYARLDANGNALRDSNGNVIYGELPQIAANNPFIPDAVEETRSGTVSWYRRFAELGWDEKINFRDTLRSSLALNGSAWGDWQWQVSGTYGTYKQHQRDTNEINLQNLAYALVVESDGAGGYQCVDATARSQGCVPIDLFGENSITDDMANYIRYNANLYQKREQITGLASANGTVLQLPGGPLKAAAGLEYRREYQKTWGQDGDVIMATTSTGVPDIEAHFDVVEAFAELDIPITSRLSLQLAGRAADYSTVGGVFSYNAGGSWSPSSSIRFRAQYSRSQRAPTLTEFFSPPRGDYDSVRDPCDGLMPDGSGVTAPAGSNTSTAVLAANCLAVPGIQAYFADPANAGQPFEFDGSIRGPNQGNNKLKEETADTYTAGVVLTPKIIPGLSLIADYYQIRVRDAIGSISSQLTADLCYTADNYPDNRFCDVISRNSQTGTISQIINQVENLDSYLTEGVDVTFNYDWAISGIPGRFGANLIYTHYFRDEFTYQGIAGLETEDSLGEIGKPTDEFRLKLGWSDRNIRISWTTLYRSGGVDDNHVAPTDSEYFKVGGQAYHNLYMSYTLRNRPHIKIYGGVNNVFNDLGPFIPSGLNYGSSRNIVSALNDLDGREFYVGARFRF</sequence>
<feature type="signal peptide" evidence="11">
    <location>
        <begin position="1"/>
        <end position="19"/>
    </location>
</feature>
<dbReference type="Gene3D" id="2.170.130.10">
    <property type="entry name" value="TonB-dependent receptor, plug domain"/>
    <property type="match status" value="1"/>
</dbReference>
<name>A0ABX7K7T6_9SPHN</name>
<dbReference type="InterPro" id="IPR039426">
    <property type="entry name" value="TonB-dep_rcpt-like"/>
</dbReference>
<dbReference type="PANTHER" id="PTHR47234">
    <property type="match status" value="1"/>
</dbReference>
<dbReference type="Gene3D" id="2.40.170.20">
    <property type="entry name" value="TonB-dependent receptor, beta-barrel domain"/>
    <property type="match status" value="1"/>
</dbReference>
<keyword evidence="6 8" id="KW-0472">Membrane</keyword>
<evidence type="ECO:0000256" key="1">
    <source>
        <dbReference type="ARBA" id="ARBA00004571"/>
    </source>
</evidence>
<dbReference type="Pfam" id="PF00593">
    <property type="entry name" value="TonB_dep_Rec_b-barrel"/>
    <property type="match status" value="1"/>
</dbReference>
<proteinExistence type="inferred from homology"/>
<dbReference type="EMBL" id="CP061510">
    <property type="protein sequence ID" value="QSB44295.1"/>
    <property type="molecule type" value="Genomic_DNA"/>
</dbReference>
<dbReference type="Proteomes" id="UP000663637">
    <property type="component" value="Chromosome"/>
</dbReference>
<keyword evidence="4 8" id="KW-0812">Transmembrane</keyword>
<feature type="region of interest" description="Disordered" evidence="10">
    <location>
        <begin position="27"/>
        <end position="46"/>
    </location>
</feature>
<evidence type="ECO:0000256" key="11">
    <source>
        <dbReference type="SAM" id="SignalP"/>
    </source>
</evidence>
<dbReference type="PANTHER" id="PTHR47234:SF2">
    <property type="entry name" value="TONB-DEPENDENT RECEPTOR"/>
    <property type="match status" value="1"/>
</dbReference>
<reference evidence="14 15" key="1">
    <citation type="submission" date="2020-09" db="EMBL/GenBank/DDBJ databases">
        <title>Complete genome sequence of altererythrobacter flavus SS-21NJ, isolated from Dongying oil sludge in Shandong province.</title>
        <authorList>
            <person name="Sun S."/>
            <person name="Zhang Z."/>
        </authorList>
    </citation>
    <scope>NUCLEOTIDE SEQUENCE [LARGE SCALE GENOMIC DNA]</scope>
    <source>
        <strain evidence="14 15">SS-21NJ</strain>
    </source>
</reference>
<feature type="domain" description="TonB-dependent receptor-like beta-barrel" evidence="12">
    <location>
        <begin position="426"/>
        <end position="959"/>
    </location>
</feature>
<evidence type="ECO:0000259" key="12">
    <source>
        <dbReference type="Pfam" id="PF00593"/>
    </source>
</evidence>
<organism evidence="14 15">
    <name type="scientific">Tsuneonella flava</name>
    <dbReference type="NCBI Taxonomy" id="2055955"/>
    <lineage>
        <taxon>Bacteria</taxon>
        <taxon>Pseudomonadati</taxon>
        <taxon>Pseudomonadota</taxon>
        <taxon>Alphaproteobacteria</taxon>
        <taxon>Sphingomonadales</taxon>
        <taxon>Erythrobacteraceae</taxon>
        <taxon>Tsuneonella</taxon>
    </lineage>
</organism>
<keyword evidence="3 8" id="KW-1134">Transmembrane beta strand</keyword>
<accession>A0ABX7K7T6</accession>